<dbReference type="PANTHER" id="PTHR11895">
    <property type="entry name" value="TRANSAMIDASE"/>
    <property type="match status" value="1"/>
</dbReference>
<reference evidence="2 3" key="1">
    <citation type="submission" date="2019-02" db="EMBL/GenBank/DDBJ databases">
        <title>Genomic Encyclopedia of Type Strains, Phase IV (KMG-IV): sequencing the most valuable type-strain genomes for metagenomic binning, comparative biology and taxonomic classification.</title>
        <authorList>
            <person name="Goeker M."/>
        </authorList>
    </citation>
    <scope>NUCLEOTIDE SEQUENCE [LARGE SCALE GENOMIC DNA]</scope>
    <source>
        <strain evidence="2 3">K24</strain>
    </source>
</reference>
<sequence length="422" mass="44035">MKTPAPNFLSALSALRAIEEGSLSSEALVRACLDRIDERDATVRAFTQVDSERAIAQARQADRGAAAGPLRGLPFAAKDILDSADLPTAYGSPIYAGHRPAADAACIAAAREAGGLLLGKTETCEFATLTPCATRHPLDPSRTPGGSSSGSAAAVADGMVPLAFGTQTSASIIRPAAYCGVVGYKPSYGLINTSGLKHASPSLDTIGVFARTVADARHAVFGPASAREPGALRVSVCESSQWAAARPETIETLLAFARRLERGGARLRTVHLPPGLEAAVALQARLSAFELRQSLAYERRWHRDRLSPRLQQRVEAEAGLSMAGYAELRSSMRAAQREAASLFDDADVLLYPAADGEAEVGMETGSPRYGGLWTFLHLPALSLPVGRGPAGLPLGAQLIGVLGRDLELLAAAAFAEGCAAAD</sequence>
<dbReference type="Proteomes" id="UP000292445">
    <property type="component" value="Unassembled WGS sequence"/>
</dbReference>
<protein>
    <submittedName>
        <fullName evidence="2">Asp-tRNA(Asn)/Glu-tRNA(Gln) amidotransferase A subunit family amidase</fullName>
    </submittedName>
</protein>
<proteinExistence type="predicted"/>
<evidence type="ECO:0000313" key="3">
    <source>
        <dbReference type="Proteomes" id="UP000292445"/>
    </source>
</evidence>
<organism evidence="2 3">
    <name type="scientific">Pigmentiphaga kullae</name>
    <dbReference type="NCBI Taxonomy" id="151784"/>
    <lineage>
        <taxon>Bacteria</taxon>
        <taxon>Pseudomonadati</taxon>
        <taxon>Pseudomonadota</taxon>
        <taxon>Betaproteobacteria</taxon>
        <taxon>Burkholderiales</taxon>
        <taxon>Alcaligenaceae</taxon>
        <taxon>Pigmentiphaga</taxon>
    </lineage>
</organism>
<dbReference type="OrthoDB" id="8641877at2"/>
<dbReference type="PANTHER" id="PTHR11895:SF151">
    <property type="entry name" value="GLUTAMYL-TRNA(GLN) AMIDOTRANSFERASE SUBUNIT A"/>
    <property type="match status" value="1"/>
</dbReference>
<dbReference type="InterPro" id="IPR000120">
    <property type="entry name" value="Amidase"/>
</dbReference>
<evidence type="ECO:0000259" key="1">
    <source>
        <dbReference type="Pfam" id="PF01425"/>
    </source>
</evidence>
<comment type="caution">
    <text evidence="2">The sequence shown here is derived from an EMBL/GenBank/DDBJ whole genome shotgun (WGS) entry which is preliminary data.</text>
</comment>
<dbReference type="Pfam" id="PF01425">
    <property type="entry name" value="Amidase"/>
    <property type="match status" value="2"/>
</dbReference>
<accession>A0A4Q7NJR4</accession>
<feature type="domain" description="Amidase" evidence="1">
    <location>
        <begin position="28"/>
        <end position="218"/>
    </location>
</feature>
<dbReference type="RefSeq" id="WP_130356400.1">
    <property type="nucleotide sequence ID" value="NZ_SGXC01000001.1"/>
</dbReference>
<gene>
    <name evidence="2" type="ORF">EV675_1159</name>
</gene>
<dbReference type="AlphaFoldDB" id="A0A4Q7NJR4"/>
<name>A0A4Q7NJR4_9BURK</name>
<dbReference type="SUPFAM" id="SSF75304">
    <property type="entry name" value="Amidase signature (AS) enzymes"/>
    <property type="match status" value="1"/>
</dbReference>
<dbReference type="InterPro" id="IPR036928">
    <property type="entry name" value="AS_sf"/>
</dbReference>
<feature type="domain" description="Amidase" evidence="1">
    <location>
        <begin position="224"/>
        <end position="409"/>
    </location>
</feature>
<evidence type="ECO:0000313" key="2">
    <source>
        <dbReference type="EMBL" id="RZS85136.1"/>
    </source>
</evidence>
<keyword evidence="3" id="KW-1185">Reference proteome</keyword>
<dbReference type="EMBL" id="SGXC01000001">
    <property type="protein sequence ID" value="RZS85136.1"/>
    <property type="molecule type" value="Genomic_DNA"/>
</dbReference>
<dbReference type="GO" id="GO:0016740">
    <property type="term" value="F:transferase activity"/>
    <property type="evidence" value="ECO:0007669"/>
    <property type="project" value="UniProtKB-KW"/>
</dbReference>
<dbReference type="Gene3D" id="3.90.1300.10">
    <property type="entry name" value="Amidase signature (AS) domain"/>
    <property type="match status" value="1"/>
</dbReference>
<dbReference type="InterPro" id="IPR023631">
    <property type="entry name" value="Amidase_dom"/>
</dbReference>
<keyword evidence="2" id="KW-0808">Transferase</keyword>